<dbReference type="RefSeq" id="XP_008665085.2">
    <property type="nucleotide sequence ID" value="XM_008666863.2"/>
</dbReference>
<keyword evidence="1" id="KW-0732">Signal</keyword>
<evidence type="ECO:0000313" key="3">
    <source>
        <dbReference type="Proteomes" id="UP000007305"/>
    </source>
</evidence>
<reference evidence="2" key="2">
    <citation type="submission" date="2019-07" db="EMBL/GenBank/DDBJ databases">
        <authorList>
            <person name="Seetharam A."/>
            <person name="Woodhouse M."/>
            <person name="Cannon E."/>
        </authorList>
    </citation>
    <scope>NUCLEOTIDE SEQUENCE [LARGE SCALE GENOMIC DNA]</scope>
    <source>
        <strain evidence="2">cv. B73</strain>
    </source>
</reference>
<protein>
    <recommendedName>
        <fullName evidence="4">Gibberellin-regulated protein 1</fullName>
    </recommendedName>
</protein>
<accession>A0A804M0K5</accession>
<dbReference type="OrthoDB" id="847210at2759"/>
<gene>
    <name evidence="2" type="primary">LOC103643680</name>
</gene>
<dbReference type="InParanoid" id="A0A804M0K5"/>
<feature type="signal peptide" evidence="1">
    <location>
        <begin position="1"/>
        <end position="30"/>
    </location>
</feature>
<organism evidence="2 3">
    <name type="scientific">Zea mays</name>
    <name type="common">Maize</name>
    <dbReference type="NCBI Taxonomy" id="4577"/>
    <lineage>
        <taxon>Eukaryota</taxon>
        <taxon>Viridiplantae</taxon>
        <taxon>Streptophyta</taxon>
        <taxon>Embryophyta</taxon>
        <taxon>Tracheophyta</taxon>
        <taxon>Spermatophyta</taxon>
        <taxon>Magnoliopsida</taxon>
        <taxon>Liliopsida</taxon>
        <taxon>Poales</taxon>
        <taxon>Poaceae</taxon>
        <taxon>PACMAD clade</taxon>
        <taxon>Panicoideae</taxon>
        <taxon>Andropogonodae</taxon>
        <taxon>Andropogoneae</taxon>
        <taxon>Tripsacinae</taxon>
        <taxon>Zea</taxon>
    </lineage>
</organism>
<dbReference type="Gramene" id="Zm00001eb050150_T001">
    <property type="protein sequence ID" value="Zm00001eb050150_P001"/>
    <property type="gene ID" value="Zm00001eb050150"/>
</dbReference>
<dbReference type="KEGG" id="zma:103643680"/>
<evidence type="ECO:0000313" key="2">
    <source>
        <dbReference type="EnsemblPlants" id="Zm00001eb050150_P001"/>
    </source>
</evidence>
<sequence length="95" mass="10240">MAMAKPPLQTVTIILLVLLTAASWLHTVDASALGFCWGKCSVRCVQATAGQARAACMSSYGLCCKACNCVPHDIHDCPCYRNMPTVDPKKRPKCP</sequence>
<dbReference type="Pfam" id="PF02704">
    <property type="entry name" value="GASA"/>
    <property type="match status" value="1"/>
</dbReference>
<dbReference type="InterPro" id="IPR003854">
    <property type="entry name" value="GASA"/>
</dbReference>
<name>A0A804M0K5_MAIZE</name>
<dbReference type="Proteomes" id="UP000007305">
    <property type="component" value="Chromosome 1"/>
</dbReference>
<dbReference type="EnsemblPlants" id="Zm00001eb050150_T001">
    <property type="protein sequence ID" value="Zm00001eb050150_P001"/>
    <property type="gene ID" value="Zm00001eb050150"/>
</dbReference>
<dbReference type="GeneID" id="103643680"/>
<reference evidence="2" key="3">
    <citation type="submission" date="2021-05" db="UniProtKB">
        <authorList>
            <consortium name="EnsemblPlants"/>
        </authorList>
    </citation>
    <scope>IDENTIFICATION</scope>
    <source>
        <strain evidence="2">cv. B73</strain>
    </source>
</reference>
<dbReference type="AlphaFoldDB" id="A0A804M0K5"/>
<proteinExistence type="predicted"/>
<evidence type="ECO:0000256" key="1">
    <source>
        <dbReference type="SAM" id="SignalP"/>
    </source>
</evidence>
<evidence type="ECO:0008006" key="4">
    <source>
        <dbReference type="Google" id="ProtNLM"/>
    </source>
</evidence>
<reference evidence="3" key="1">
    <citation type="submission" date="2015-12" db="EMBL/GenBank/DDBJ databases">
        <title>Update maize B73 reference genome by single molecule sequencing technologies.</title>
        <authorList>
            <consortium name="Maize Genome Sequencing Project"/>
            <person name="Ware D."/>
        </authorList>
    </citation>
    <scope>NUCLEOTIDE SEQUENCE [LARGE SCALE GENOMIC DNA]</scope>
    <source>
        <strain evidence="3">cv. B73</strain>
    </source>
</reference>
<feature type="chain" id="PRO_5032994824" description="Gibberellin-regulated protein 1" evidence="1">
    <location>
        <begin position="31"/>
        <end position="95"/>
    </location>
</feature>
<keyword evidence="3" id="KW-1185">Reference proteome</keyword>